<evidence type="ECO:0000256" key="1">
    <source>
        <dbReference type="ARBA" id="ARBA00009437"/>
    </source>
</evidence>
<dbReference type="PANTHER" id="PTHR30579:SF7">
    <property type="entry name" value="HTH-TYPE TRANSCRIPTIONAL REGULATOR LRHA-RELATED"/>
    <property type="match status" value="1"/>
</dbReference>
<dbReference type="OrthoDB" id="9789529at2"/>
<sequence length="293" mass="32059">MRNLDLDLLRTLVAIADHGTFGAAAQRLHRTQSAVTQQMQRLEEQVALVLFERQGRGKQLTRHGNKLVEYARQLLNLNDEALRVLREGDLTGSLRIGAPHDVADTILPPLLSHIARASPALRLEIHVGRSPFLMESLRDGIAAAGEIDLTVSTREDNSLDGLVLRTSPTIWVCAADFAYEHGSMVPLILADEPSLFRKLALDALKEAGVPWRTAYFAPSLIGIKAAIRAGLGITARSIDLLGADMRVLGDKDGLPRLPDVTYYLWARPNAANPVARQVFSMLKTTLQRGIAAV</sequence>
<evidence type="ECO:0000256" key="3">
    <source>
        <dbReference type="ARBA" id="ARBA00023125"/>
    </source>
</evidence>
<dbReference type="Gene3D" id="3.40.190.10">
    <property type="entry name" value="Periplasmic binding protein-like II"/>
    <property type="match status" value="2"/>
</dbReference>
<comment type="similarity">
    <text evidence="1">Belongs to the LysR transcriptional regulatory family.</text>
</comment>
<keyword evidence="4" id="KW-0804">Transcription</keyword>
<evidence type="ECO:0000259" key="5">
    <source>
        <dbReference type="PROSITE" id="PS50931"/>
    </source>
</evidence>
<dbReference type="InterPro" id="IPR050176">
    <property type="entry name" value="LTTR"/>
</dbReference>
<evidence type="ECO:0000313" key="7">
    <source>
        <dbReference type="Proteomes" id="UP000005808"/>
    </source>
</evidence>
<dbReference type="GO" id="GO:0003677">
    <property type="term" value="F:DNA binding"/>
    <property type="evidence" value="ECO:0007669"/>
    <property type="project" value="UniProtKB-KW"/>
</dbReference>
<keyword evidence="3" id="KW-0238">DNA-binding</keyword>
<dbReference type="InterPro" id="IPR000847">
    <property type="entry name" value="LysR_HTH_N"/>
</dbReference>
<accession>H1RYY5</accession>
<dbReference type="InterPro" id="IPR036388">
    <property type="entry name" value="WH-like_DNA-bd_sf"/>
</dbReference>
<dbReference type="Pfam" id="PF00126">
    <property type="entry name" value="HTH_1"/>
    <property type="match status" value="1"/>
</dbReference>
<dbReference type="RefSeq" id="WP_006156343.1">
    <property type="nucleotide sequence ID" value="NZ_AHJE01000005.1"/>
</dbReference>
<reference evidence="6 7" key="1">
    <citation type="journal article" date="2012" name="J. Bacteriol.">
        <title>De Novo Genome Project of Cupriavidus basilensis OR16.</title>
        <authorList>
            <person name="Cserhati M."/>
            <person name="Kriszt B."/>
            <person name="Szoboszlay S."/>
            <person name="Toth A."/>
            <person name="Szabo I."/>
            <person name="Tancsics A."/>
            <person name="Nagy I."/>
            <person name="Horvath B."/>
            <person name="Nagy I."/>
            <person name="Kukolya J."/>
        </authorList>
    </citation>
    <scope>NUCLEOTIDE SEQUENCE [LARGE SCALE GENOMIC DNA]</scope>
    <source>
        <strain evidence="6 7">OR16</strain>
    </source>
</reference>
<dbReference type="FunFam" id="1.10.10.10:FF:000001">
    <property type="entry name" value="LysR family transcriptional regulator"/>
    <property type="match status" value="1"/>
</dbReference>
<dbReference type="PRINTS" id="PR00039">
    <property type="entry name" value="HTHLYSR"/>
</dbReference>
<evidence type="ECO:0000256" key="4">
    <source>
        <dbReference type="ARBA" id="ARBA00023163"/>
    </source>
</evidence>
<feature type="domain" description="HTH lysR-type" evidence="5">
    <location>
        <begin position="4"/>
        <end position="61"/>
    </location>
</feature>
<dbReference type="Pfam" id="PF03466">
    <property type="entry name" value="LysR_substrate"/>
    <property type="match status" value="1"/>
</dbReference>
<dbReference type="EMBL" id="AHJE01000005">
    <property type="protein sequence ID" value="EHP44516.1"/>
    <property type="molecule type" value="Genomic_DNA"/>
</dbReference>
<protein>
    <submittedName>
        <fullName evidence="6">LysR family transcriptional regulator</fullName>
    </submittedName>
</protein>
<proteinExistence type="inferred from homology"/>
<organism evidence="6 7">
    <name type="scientific">Cupriavidus basilensis OR16</name>
    <dbReference type="NCBI Taxonomy" id="1127483"/>
    <lineage>
        <taxon>Bacteria</taxon>
        <taxon>Pseudomonadati</taxon>
        <taxon>Pseudomonadota</taxon>
        <taxon>Betaproteobacteria</taxon>
        <taxon>Burkholderiales</taxon>
        <taxon>Burkholderiaceae</taxon>
        <taxon>Cupriavidus</taxon>
    </lineage>
</organism>
<name>H1RYY5_9BURK</name>
<keyword evidence="2" id="KW-0805">Transcription regulation</keyword>
<evidence type="ECO:0000313" key="6">
    <source>
        <dbReference type="EMBL" id="EHP44516.1"/>
    </source>
</evidence>
<dbReference type="InterPro" id="IPR036390">
    <property type="entry name" value="WH_DNA-bd_sf"/>
</dbReference>
<evidence type="ECO:0000256" key="2">
    <source>
        <dbReference type="ARBA" id="ARBA00023015"/>
    </source>
</evidence>
<dbReference type="PROSITE" id="PS50931">
    <property type="entry name" value="HTH_LYSR"/>
    <property type="match status" value="1"/>
</dbReference>
<dbReference type="AlphaFoldDB" id="H1RYY5"/>
<gene>
    <name evidence="6" type="ORF">OR16_02475</name>
</gene>
<dbReference type="PANTHER" id="PTHR30579">
    <property type="entry name" value="TRANSCRIPTIONAL REGULATOR"/>
    <property type="match status" value="1"/>
</dbReference>
<dbReference type="Gene3D" id="1.10.10.10">
    <property type="entry name" value="Winged helix-like DNA-binding domain superfamily/Winged helix DNA-binding domain"/>
    <property type="match status" value="1"/>
</dbReference>
<comment type="caution">
    <text evidence="6">The sequence shown here is derived from an EMBL/GenBank/DDBJ whole genome shotgun (WGS) entry which is preliminary data.</text>
</comment>
<dbReference type="SUPFAM" id="SSF53850">
    <property type="entry name" value="Periplasmic binding protein-like II"/>
    <property type="match status" value="1"/>
</dbReference>
<dbReference type="Proteomes" id="UP000005808">
    <property type="component" value="Unassembled WGS sequence"/>
</dbReference>
<dbReference type="InterPro" id="IPR005119">
    <property type="entry name" value="LysR_subst-bd"/>
</dbReference>
<dbReference type="SUPFAM" id="SSF46785">
    <property type="entry name" value="Winged helix' DNA-binding domain"/>
    <property type="match status" value="1"/>
</dbReference>
<dbReference type="PATRIC" id="fig|1127483.3.peg.509"/>
<dbReference type="GO" id="GO:0003700">
    <property type="term" value="F:DNA-binding transcription factor activity"/>
    <property type="evidence" value="ECO:0007669"/>
    <property type="project" value="InterPro"/>
</dbReference>